<accession>A0A7C9RX69</accession>
<protein>
    <submittedName>
        <fullName evidence="2">DUF3040 domain-containing protein</fullName>
    </submittedName>
</protein>
<evidence type="ECO:0000313" key="3">
    <source>
        <dbReference type="Proteomes" id="UP000481360"/>
    </source>
</evidence>
<evidence type="ECO:0000313" key="2">
    <source>
        <dbReference type="EMBL" id="NGY65107.1"/>
    </source>
</evidence>
<feature type="transmembrane region" description="Helical" evidence="1">
    <location>
        <begin position="49"/>
        <end position="66"/>
    </location>
</feature>
<keyword evidence="3" id="KW-1185">Reference proteome</keyword>
<keyword evidence="1" id="KW-0812">Transmembrane</keyword>
<comment type="caution">
    <text evidence="2">The sequence shown here is derived from an EMBL/GenBank/DDBJ whole genome shotgun (WGS) entry which is preliminary data.</text>
</comment>
<proteinExistence type="predicted"/>
<dbReference type="InterPro" id="IPR021401">
    <property type="entry name" value="DUF3040"/>
</dbReference>
<feature type="transmembrane region" description="Helical" evidence="1">
    <location>
        <begin position="72"/>
        <end position="88"/>
    </location>
</feature>
<reference evidence="2 3" key="1">
    <citation type="submission" date="2020-03" db="EMBL/GenBank/DDBJ databases">
        <title>Isolation and identification of active actinomycetes.</title>
        <authorList>
            <person name="Sun X."/>
        </authorList>
    </citation>
    <scope>NUCLEOTIDE SEQUENCE [LARGE SCALE GENOMIC DNA]</scope>
    <source>
        <strain evidence="2 3">NEAU-D13</strain>
    </source>
</reference>
<dbReference type="RefSeq" id="WP_166053937.1">
    <property type="nucleotide sequence ID" value="NZ_JAAMPJ010000015.1"/>
</dbReference>
<dbReference type="AlphaFoldDB" id="A0A7C9RX69"/>
<organism evidence="2 3">
    <name type="scientific">Lentzea alba</name>
    <dbReference type="NCBI Taxonomy" id="2714351"/>
    <lineage>
        <taxon>Bacteria</taxon>
        <taxon>Bacillati</taxon>
        <taxon>Actinomycetota</taxon>
        <taxon>Actinomycetes</taxon>
        <taxon>Pseudonocardiales</taxon>
        <taxon>Pseudonocardiaceae</taxon>
        <taxon>Lentzea</taxon>
    </lineage>
</organism>
<gene>
    <name evidence="2" type="ORF">G7043_39985</name>
</gene>
<dbReference type="EMBL" id="JAAMPJ010000015">
    <property type="protein sequence ID" value="NGY65107.1"/>
    <property type="molecule type" value="Genomic_DNA"/>
</dbReference>
<evidence type="ECO:0000256" key="1">
    <source>
        <dbReference type="SAM" id="Phobius"/>
    </source>
</evidence>
<keyword evidence="1" id="KW-1133">Transmembrane helix</keyword>
<keyword evidence="1" id="KW-0472">Membrane</keyword>
<sequence>MIRRRCVVLSDRERETLHEIERQFWDEDPNVAHGLEAAERRLVRDLRRYVYAITIAVAAPLSLFMLAVGLPASALLFAAVAGWAWVARRRRIDRGRRRS</sequence>
<dbReference type="Pfam" id="PF11239">
    <property type="entry name" value="DUF3040"/>
    <property type="match status" value="1"/>
</dbReference>
<name>A0A7C9RX69_9PSEU</name>
<dbReference type="Proteomes" id="UP000481360">
    <property type="component" value="Unassembled WGS sequence"/>
</dbReference>